<gene>
    <name evidence="2" type="ORF">EYF80_026798</name>
</gene>
<reference evidence="2 3" key="1">
    <citation type="submission" date="2019-03" db="EMBL/GenBank/DDBJ databases">
        <title>First draft genome of Liparis tanakae, snailfish: a comprehensive survey of snailfish specific genes.</title>
        <authorList>
            <person name="Kim W."/>
            <person name="Song I."/>
            <person name="Jeong J.-H."/>
            <person name="Kim D."/>
            <person name="Kim S."/>
            <person name="Ryu S."/>
            <person name="Song J.Y."/>
            <person name="Lee S.K."/>
        </authorList>
    </citation>
    <scope>NUCLEOTIDE SEQUENCE [LARGE SCALE GENOMIC DNA]</scope>
    <source>
        <tissue evidence="2">Muscle</tissue>
    </source>
</reference>
<dbReference type="AlphaFoldDB" id="A0A4Z2HAZ8"/>
<feature type="compositionally biased region" description="Polar residues" evidence="1">
    <location>
        <begin position="48"/>
        <end position="57"/>
    </location>
</feature>
<name>A0A4Z2HAZ8_9TELE</name>
<sequence>MQAGSHASSRGKGGEISAKSCLPSVYSPWAGDGFSTGTGAEQNKHGTRSTYPASAQPQAAVRSLLRRQGR</sequence>
<evidence type="ECO:0000256" key="1">
    <source>
        <dbReference type="SAM" id="MobiDB-lite"/>
    </source>
</evidence>
<organism evidence="2 3">
    <name type="scientific">Liparis tanakae</name>
    <name type="common">Tanaka's snailfish</name>
    <dbReference type="NCBI Taxonomy" id="230148"/>
    <lineage>
        <taxon>Eukaryota</taxon>
        <taxon>Metazoa</taxon>
        <taxon>Chordata</taxon>
        <taxon>Craniata</taxon>
        <taxon>Vertebrata</taxon>
        <taxon>Euteleostomi</taxon>
        <taxon>Actinopterygii</taxon>
        <taxon>Neopterygii</taxon>
        <taxon>Teleostei</taxon>
        <taxon>Neoteleostei</taxon>
        <taxon>Acanthomorphata</taxon>
        <taxon>Eupercaria</taxon>
        <taxon>Perciformes</taxon>
        <taxon>Cottioidei</taxon>
        <taxon>Cottales</taxon>
        <taxon>Liparidae</taxon>
        <taxon>Liparis</taxon>
    </lineage>
</organism>
<comment type="caution">
    <text evidence="2">The sequence shown here is derived from an EMBL/GenBank/DDBJ whole genome shotgun (WGS) entry which is preliminary data.</text>
</comment>
<evidence type="ECO:0000313" key="2">
    <source>
        <dbReference type="EMBL" id="TNN62989.1"/>
    </source>
</evidence>
<protein>
    <submittedName>
        <fullName evidence="2">Uncharacterized protein</fullName>
    </submittedName>
</protein>
<dbReference type="EMBL" id="SRLO01000282">
    <property type="protein sequence ID" value="TNN62989.1"/>
    <property type="molecule type" value="Genomic_DNA"/>
</dbReference>
<evidence type="ECO:0000313" key="3">
    <source>
        <dbReference type="Proteomes" id="UP000314294"/>
    </source>
</evidence>
<keyword evidence="3" id="KW-1185">Reference proteome</keyword>
<proteinExistence type="predicted"/>
<dbReference type="Proteomes" id="UP000314294">
    <property type="component" value="Unassembled WGS sequence"/>
</dbReference>
<feature type="region of interest" description="Disordered" evidence="1">
    <location>
        <begin position="32"/>
        <end position="70"/>
    </location>
</feature>
<accession>A0A4Z2HAZ8</accession>